<dbReference type="InterPro" id="IPR001503">
    <property type="entry name" value="Glyco_trans_10"/>
</dbReference>
<sequence length="1015" mass="111425">MPIPQKLYAGQDALIAPVCCIGTANRTANKVAQRPHPMEPPVELSKHAPVVAPGTLANFENSLVQRVNAAEEGSRSPPPKASPPVPQPAGRPSGGACTRVVGWCEGSHLAAGNPDEAFVTSLARAIFPECAVELRKLTLEGLDPRTQQPAADVQMLICLGWFYSKETMASRKALLDQRRVAKVVLPSGEGGWQGVGHWGGLDGDLLWPTKDIVPHEASRPFIIGFNSEAFSGMGESKGKAGVPFDLMIDTKRSVRSKMATNQPSLYWPLASRNLYNDHQREVFFSKSSSPYELQLPKGEPLDGKMLLKQKPKFCAFLVSFCDNSKYGAEGAVRVAVFDLMAELYKKCDALGKCRSERAHKGGRYIEKEGVVDVLKPYRFVIAMENNLEAGYISERLVSGLLAKTVPIYWGHLRQEYGGDASLETGAADFHINPARMLTLRLPREKVDRLRTENPKADLYGHSRVEAAKVLFRPEIERLVQQVRELEENPDRLAQMLQEPPLPDNRIQHSLWDVCTMGMKVRQALNVYHSPLTVADRLPDGARFVEAAAGACYQDKPMQLDGSDRQRQVLTARAASVRAMGPQPAAVSDVNGAGCTVKVGWCDDPVNPSHEFVARLAAATFPMCQVQLVQLSKNAEPAHISAALDLLVCIGWFYNKQVLKSREVERQDALSSNGPAVRHRRGRPFLVAFDDNYNGGCGAPLYDVLMTGRSEPCGDKGSPMMYWPVAARRLLEPPKRGPRLFSSESELQSFHDSLAKGVDLPVPKKHKRCAFMQPTCDGVDAGIAIPIGTALFDYLRGQGFECDALSDCRNNADAGQDLIPKLRPYRYVIVAHWERGPGDLSELAMHAALAGAIPIYLRLGPAEELPRDLLENLLEPDRMLHVALERKTLAKYRAQHCCFEEGAPERRIEAAQSLFSNDFSTLYRQLLSLEENTQQGATAMMAKQCLSKTGSPKGSLLDMCTMATRLRSVLNDAGSYLAAGTAAGNSTASPAKLAEACKTQQYPPIDIDFAMGYLLR</sequence>
<evidence type="ECO:0000259" key="7">
    <source>
        <dbReference type="Pfam" id="PF00852"/>
    </source>
</evidence>
<evidence type="ECO:0000256" key="4">
    <source>
        <dbReference type="ARBA" id="ARBA00022679"/>
    </source>
</evidence>
<keyword evidence="4 5" id="KW-0808">Transferase</keyword>
<keyword evidence="5" id="KW-0472">Membrane</keyword>
<gene>
    <name evidence="8" type="ORF">CYMTET_32206</name>
</gene>
<name>A0AAE0FFV8_9CHLO</name>
<dbReference type="InterPro" id="IPR038577">
    <property type="entry name" value="GT10-like_C_sf"/>
</dbReference>
<keyword evidence="5" id="KW-0812">Transmembrane</keyword>
<dbReference type="GO" id="GO:0046920">
    <property type="term" value="F:alpha-(1-&gt;3)-fucosyltransferase activity"/>
    <property type="evidence" value="ECO:0007669"/>
    <property type="project" value="TreeGrafter"/>
</dbReference>
<reference evidence="8 9" key="1">
    <citation type="journal article" date="2015" name="Genome Biol. Evol.">
        <title>Comparative Genomics of a Bacterivorous Green Alga Reveals Evolutionary Causalities and Consequences of Phago-Mixotrophic Mode of Nutrition.</title>
        <authorList>
            <person name="Burns J.A."/>
            <person name="Paasch A."/>
            <person name="Narechania A."/>
            <person name="Kim E."/>
        </authorList>
    </citation>
    <scope>NUCLEOTIDE SEQUENCE [LARGE SCALE GENOMIC DNA]</scope>
    <source>
        <strain evidence="8 9">PLY_AMNH</strain>
    </source>
</reference>
<dbReference type="Pfam" id="PF00852">
    <property type="entry name" value="Glyco_transf_10"/>
    <property type="match status" value="1"/>
</dbReference>
<dbReference type="PANTHER" id="PTHR11929:SF194">
    <property type="entry name" value="ALPHA-(1,3)-FUCOSYLTRANSFERASE 10"/>
    <property type="match status" value="1"/>
</dbReference>
<evidence type="ECO:0000256" key="2">
    <source>
        <dbReference type="ARBA" id="ARBA00008919"/>
    </source>
</evidence>
<protein>
    <recommendedName>
        <fullName evidence="5">Fucosyltransferase</fullName>
        <ecNumber evidence="5">2.4.1.-</ecNumber>
    </recommendedName>
</protein>
<dbReference type="SUPFAM" id="SSF53756">
    <property type="entry name" value="UDP-Glycosyltransferase/glycogen phosphorylase"/>
    <property type="match status" value="1"/>
</dbReference>
<evidence type="ECO:0000256" key="1">
    <source>
        <dbReference type="ARBA" id="ARBA00004922"/>
    </source>
</evidence>
<evidence type="ECO:0000256" key="6">
    <source>
        <dbReference type="SAM" id="MobiDB-lite"/>
    </source>
</evidence>
<evidence type="ECO:0000256" key="5">
    <source>
        <dbReference type="RuleBase" id="RU003832"/>
    </source>
</evidence>
<feature type="region of interest" description="Disordered" evidence="6">
    <location>
        <begin position="69"/>
        <end position="93"/>
    </location>
</feature>
<feature type="compositionally biased region" description="Pro residues" evidence="6">
    <location>
        <begin position="76"/>
        <end position="89"/>
    </location>
</feature>
<dbReference type="InterPro" id="IPR055270">
    <property type="entry name" value="Glyco_tran_10_C"/>
</dbReference>
<accession>A0AAE0FFV8</accession>
<comment type="pathway">
    <text evidence="1">Protein modification; protein glycosylation.</text>
</comment>
<feature type="domain" description="Fucosyltransferase C-terminal" evidence="7">
    <location>
        <begin position="308"/>
        <end position="417"/>
    </location>
</feature>
<evidence type="ECO:0000313" key="9">
    <source>
        <dbReference type="Proteomes" id="UP001190700"/>
    </source>
</evidence>
<evidence type="ECO:0000313" key="8">
    <source>
        <dbReference type="EMBL" id="KAK3258765.1"/>
    </source>
</evidence>
<comment type="similarity">
    <text evidence="2 5">Belongs to the glycosyltransferase 10 family.</text>
</comment>
<comment type="caution">
    <text evidence="8">The sequence shown here is derived from an EMBL/GenBank/DDBJ whole genome shotgun (WGS) entry which is preliminary data.</text>
</comment>
<dbReference type="EC" id="2.4.1.-" evidence="5"/>
<proteinExistence type="inferred from homology"/>
<dbReference type="GO" id="GO:0032580">
    <property type="term" value="C:Golgi cisterna membrane"/>
    <property type="evidence" value="ECO:0007669"/>
    <property type="project" value="UniProtKB-SubCell"/>
</dbReference>
<dbReference type="PANTHER" id="PTHR11929">
    <property type="entry name" value="ALPHA- 1,3 -FUCOSYLTRANSFERASE"/>
    <property type="match status" value="1"/>
</dbReference>
<dbReference type="AlphaFoldDB" id="A0AAE0FFV8"/>
<dbReference type="EMBL" id="LGRX02019281">
    <property type="protein sequence ID" value="KAK3258765.1"/>
    <property type="molecule type" value="Genomic_DNA"/>
</dbReference>
<keyword evidence="3 5" id="KW-0328">Glycosyltransferase</keyword>
<evidence type="ECO:0000256" key="3">
    <source>
        <dbReference type="ARBA" id="ARBA00022676"/>
    </source>
</evidence>
<dbReference type="Gene3D" id="3.40.50.11660">
    <property type="entry name" value="Glycosyl transferase family 10, C-terminal domain"/>
    <property type="match status" value="1"/>
</dbReference>
<keyword evidence="9" id="KW-1185">Reference proteome</keyword>
<keyword evidence="5" id="KW-0333">Golgi apparatus</keyword>
<organism evidence="8 9">
    <name type="scientific">Cymbomonas tetramitiformis</name>
    <dbReference type="NCBI Taxonomy" id="36881"/>
    <lineage>
        <taxon>Eukaryota</taxon>
        <taxon>Viridiplantae</taxon>
        <taxon>Chlorophyta</taxon>
        <taxon>Pyramimonadophyceae</taxon>
        <taxon>Pyramimonadales</taxon>
        <taxon>Pyramimonadaceae</taxon>
        <taxon>Cymbomonas</taxon>
    </lineage>
</organism>
<dbReference type="Proteomes" id="UP001190700">
    <property type="component" value="Unassembled WGS sequence"/>
</dbReference>
<comment type="subcellular location">
    <subcellularLocation>
        <location evidence="5">Golgi apparatus</location>
        <location evidence="5">Golgi stack membrane</location>
        <topology evidence="5">Single-pass type II membrane protein</topology>
    </subcellularLocation>
</comment>